<proteinExistence type="inferred from homology"/>
<gene>
    <name evidence="11" type="ORF">MNBD_GAMMA26-2165</name>
</gene>
<dbReference type="InterPro" id="IPR000073">
    <property type="entry name" value="AB_hydrolase_1"/>
</dbReference>
<dbReference type="PRINTS" id="PR00793">
    <property type="entry name" value="PROAMNOPTASE"/>
</dbReference>
<dbReference type="GO" id="GO:0004177">
    <property type="term" value="F:aminopeptidase activity"/>
    <property type="evidence" value="ECO:0007669"/>
    <property type="project" value="UniProtKB-KW"/>
</dbReference>
<keyword evidence="7" id="KW-0645">Protease</keyword>
<keyword evidence="5 11" id="KW-0031">Aminopeptidase</keyword>
<keyword evidence="8 11" id="KW-0378">Hydrolase</keyword>
<comment type="subcellular location">
    <subcellularLocation>
        <location evidence="2">Cytoplasm</location>
    </subcellularLocation>
</comment>
<sequence>MADLYPNIRPYASHTLEVDDRHRVYVEECGVPDGIPVLFLHGGPGAGCERYHRCFFDPYRYRIVLFDQRGCGRSQPHADLTDNTTDHLLGDIEAIREMLGIEKWLLFGGSWGSTLALVYAERYPELVSGLVLRGIFLCREQEISWFYQEGASRIFPDYWQDFVAPIPVDERDNLLLAYHRRLTGDDELARMAAAKAWSLWEGRTASLQANKSIIEHFGSPHTAFSVARIECHYFVNNAFLKPNQLLEDAARIADIPGIIVQGRYDLICPVESAWELHKAWPKSELKIVPDAGHSAAETGISSALVDAVDWFADQLE</sequence>
<evidence type="ECO:0000256" key="1">
    <source>
        <dbReference type="ARBA" id="ARBA00001585"/>
    </source>
</evidence>
<evidence type="ECO:0000256" key="7">
    <source>
        <dbReference type="ARBA" id="ARBA00022670"/>
    </source>
</evidence>
<dbReference type="PANTHER" id="PTHR43722">
    <property type="entry name" value="PROLINE IMINOPEPTIDASE"/>
    <property type="match status" value="1"/>
</dbReference>
<evidence type="ECO:0000256" key="8">
    <source>
        <dbReference type="ARBA" id="ARBA00022801"/>
    </source>
</evidence>
<comment type="similarity">
    <text evidence="3">Belongs to the peptidase S33 family.</text>
</comment>
<dbReference type="AlphaFoldDB" id="A0A3B1ASE9"/>
<dbReference type="InterPro" id="IPR029058">
    <property type="entry name" value="AB_hydrolase_fold"/>
</dbReference>
<dbReference type="Pfam" id="PF00561">
    <property type="entry name" value="Abhydrolase_1"/>
    <property type="match status" value="1"/>
</dbReference>
<evidence type="ECO:0000256" key="2">
    <source>
        <dbReference type="ARBA" id="ARBA00004496"/>
    </source>
</evidence>
<reference evidence="11" key="1">
    <citation type="submission" date="2018-06" db="EMBL/GenBank/DDBJ databases">
        <authorList>
            <person name="Zhirakovskaya E."/>
        </authorList>
    </citation>
    <scope>NUCLEOTIDE SEQUENCE</scope>
</reference>
<dbReference type="NCBIfam" id="TIGR01249">
    <property type="entry name" value="pro_imino_pep_1"/>
    <property type="match status" value="1"/>
</dbReference>
<protein>
    <recommendedName>
        <fullName evidence="4">prolyl aminopeptidase</fullName>
        <ecNumber evidence="4">3.4.11.5</ecNumber>
    </recommendedName>
    <alternativeName>
        <fullName evidence="9">Prolyl aminopeptidase</fullName>
    </alternativeName>
</protein>
<dbReference type="PRINTS" id="PR00111">
    <property type="entry name" value="ABHYDROLASE"/>
</dbReference>
<dbReference type="GO" id="GO:0005737">
    <property type="term" value="C:cytoplasm"/>
    <property type="evidence" value="ECO:0007669"/>
    <property type="project" value="UniProtKB-SubCell"/>
</dbReference>
<accession>A0A3B1ASE9</accession>
<evidence type="ECO:0000256" key="9">
    <source>
        <dbReference type="ARBA" id="ARBA00029605"/>
    </source>
</evidence>
<dbReference type="SUPFAM" id="SSF53474">
    <property type="entry name" value="alpha/beta-Hydrolases"/>
    <property type="match status" value="1"/>
</dbReference>
<dbReference type="InterPro" id="IPR002410">
    <property type="entry name" value="Peptidase_S33"/>
</dbReference>
<dbReference type="InterPro" id="IPR005944">
    <property type="entry name" value="Pro_iminopeptidase"/>
</dbReference>
<dbReference type="Gene3D" id="3.40.50.1820">
    <property type="entry name" value="alpha/beta hydrolase"/>
    <property type="match status" value="1"/>
</dbReference>
<evidence type="ECO:0000256" key="5">
    <source>
        <dbReference type="ARBA" id="ARBA00022438"/>
    </source>
</evidence>
<evidence type="ECO:0000256" key="6">
    <source>
        <dbReference type="ARBA" id="ARBA00022490"/>
    </source>
</evidence>
<evidence type="ECO:0000313" key="11">
    <source>
        <dbReference type="EMBL" id="VAX08909.1"/>
    </source>
</evidence>
<evidence type="ECO:0000256" key="4">
    <source>
        <dbReference type="ARBA" id="ARBA00012568"/>
    </source>
</evidence>
<evidence type="ECO:0000256" key="3">
    <source>
        <dbReference type="ARBA" id="ARBA00010088"/>
    </source>
</evidence>
<dbReference type="PIRSF" id="PIRSF006431">
    <property type="entry name" value="Pept_S33"/>
    <property type="match status" value="1"/>
</dbReference>
<dbReference type="GO" id="GO:0006508">
    <property type="term" value="P:proteolysis"/>
    <property type="evidence" value="ECO:0007669"/>
    <property type="project" value="UniProtKB-KW"/>
</dbReference>
<dbReference type="EC" id="3.4.11.5" evidence="4"/>
<evidence type="ECO:0000259" key="10">
    <source>
        <dbReference type="Pfam" id="PF00561"/>
    </source>
</evidence>
<name>A0A3B1ASE9_9ZZZZ</name>
<dbReference type="PANTHER" id="PTHR43722:SF1">
    <property type="entry name" value="PROLINE IMINOPEPTIDASE"/>
    <property type="match status" value="1"/>
</dbReference>
<dbReference type="EMBL" id="UOFX01000044">
    <property type="protein sequence ID" value="VAX08909.1"/>
    <property type="molecule type" value="Genomic_DNA"/>
</dbReference>
<organism evidence="11">
    <name type="scientific">hydrothermal vent metagenome</name>
    <dbReference type="NCBI Taxonomy" id="652676"/>
    <lineage>
        <taxon>unclassified sequences</taxon>
        <taxon>metagenomes</taxon>
        <taxon>ecological metagenomes</taxon>
    </lineage>
</organism>
<comment type="catalytic activity">
    <reaction evidence="1">
        <text>Release of N-terminal proline from a peptide.</text>
        <dbReference type="EC" id="3.4.11.5"/>
    </reaction>
</comment>
<keyword evidence="6" id="KW-0963">Cytoplasm</keyword>
<feature type="domain" description="AB hydrolase-1" evidence="10">
    <location>
        <begin position="36"/>
        <end position="298"/>
    </location>
</feature>